<evidence type="ECO:0000313" key="1">
    <source>
        <dbReference type="EMBL" id="DAD79031.1"/>
    </source>
</evidence>
<protein>
    <submittedName>
        <fullName evidence="1">Uncharacterized protein</fullName>
    </submittedName>
</protein>
<name>A0A8S5MAC6_9CAUD</name>
<dbReference type="EMBL" id="BK014856">
    <property type="protein sequence ID" value="DAD79031.1"/>
    <property type="molecule type" value="Genomic_DNA"/>
</dbReference>
<reference evidence="1" key="1">
    <citation type="journal article" date="2021" name="Proc. Natl. Acad. Sci. U.S.A.">
        <title>A Catalog of Tens of Thousands of Viruses from Human Metagenomes Reveals Hidden Associations with Chronic Diseases.</title>
        <authorList>
            <person name="Tisza M.J."/>
            <person name="Buck C.B."/>
        </authorList>
    </citation>
    <scope>NUCLEOTIDE SEQUENCE</scope>
    <source>
        <strain evidence="1">CtYOF2</strain>
    </source>
</reference>
<accession>A0A8S5MAC6</accession>
<organism evidence="1">
    <name type="scientific">Siphoviridae sp. ctYOF2</name>
    <dbReference type="NCBI Taxonomy" id="2826376"/>
    <lineage>
        <taxon>Viruses</taxon>
        <taxon>Duplodnaviria</taxon>
        <taxon>Heunggongvirae</taxon>
        <taxon>Uroviricota</taxon>
        <taxon>Caudoviricetes</taxon>
    </lineage>
</organism>
<sequence length="33" mass="3983">MKLRNGKTKVLNFITTQKLNKNKRFEGSRFDRI</sequence>
<proteinExistence type="predicted"/>